<dbReference type="AlphaFoldDB" id="A0A1A9ZGX6"/>
<sequence>MKKPSGDNKDSRGIRLFLIVSTQSPLNMQIDTKTLLRNISQLSKEQSQKRMGFHHGQVSHQKNTINIQRGAMGIRQHLRYSSDAALCECHQFSSLQSGWNGMQI</sequence>
<proteinExistence type="predicted"/>
<evidence type="ECO:0000313" key="1">
    <source>
        <dbReference type="EnsemblMetazoa" id="GPAI014269-PA"/>
    </source>
</evidence>
<dbReference type="Proteomes" id="UP000092445">
    <property type="component" value="Unassembled WGS sequence"/>
</dbReference>
<keyword evidence="2" id="KW-1185">Reference proteome</keyword>
<name>A0A1A9ZGX6_GLOPL</name>
<dbReference type="VEuPathDB" id="VectorBase:GPAI014269"/>
<reference evidence="1" key="2">
    <citation type="submission" date="2020-05" db="UniProtKB">
        <authorList>
            <consortium name="EnsemblMetazoa"/>
        </authorList>
    </citation>
    <scope>IDENTIFICATION</scope>
    <source>
        <strain evidence="1">IAEA</strain>
    </source>
</reference>
<evidence type="ECO:0000313" key="2">
    <source>
        <dbReference type="Proteomes" id="UP000092445"/>
    </source>
</evidence>
<dbReference type="EnsemblMetazoa" id="GPAI014269-RA">
    <property type="protein sequence ID" value="GPAI014269-PA"/>
    <property type="gene ID" value="GPAI014269"/>
</dbReference>
<accession>A0A1A9ZGX6</accession>
<protein>
    <submittedName>
        <fullName evidence="1">Uncharacterized protein</fullName>
    </submittedName>
</protein>
<organism evidence="1 2">
    <name type="scientific">Glossina pallidipes</name>
    <name type="common">Tsetse fly</name>
    <dbReference type="NCBI Taxonomy" id="7398"/>
    <lineage>
        <taxon>Eukaryota</taxon>
        <taxon>Metazoa</taxon>
        <taxon>Ecdysozoa</taxon>
        <taxon>Arthropoda</taxon>
        <taxon>Hexapoda</taxon>
        <taxon>Insecta</taxon>
        <taxon>Pterygota</taxon>
        <taxon>Neoptera</taxon>
        <taxon>Endopterygota</taxon>
        <taxon>Diptera</taxon>
        <taxon>Brachycera</taxon>
        <taxon>Muscomorpha</taxon>
        <taxon>Hippoboscoidea</taxon>
        <taxon>Glossinidae</taxon>
        <taxon>Glossina</taxon>
    </lineage>
</organism>
<reference evidence="2" key="1">
    <citation type="submission" date="2014-03" db="EMBL/GenBank/DDBJ databases">
        <authorList>
            <person name="Aksoy S."/>
            <person name="Warren W."/>
            <person name="Wilson R.K."/>
        </authorList>
    </citation>
    <scope>NUCLEOTIDE SEQUENCE [LARGE SCALE GENOMIC DNA]</scope>
    <source>
        <strain evidence="2">IAEA</strain>
    </source>
</reference>